<feature type="compositionally biased region" description="Basic and acidic residues" evidence="2">
    <location>
        <begin position="59"/>
        <end position="80"/>
    </location>
</feature>
<dbReference type="EnsemblPlants" id="OMERI12G08660.1">
    <property type="protein sequence ID" value="OMERI12G08660.1"/>
    <property type="gene ID" value="OMERI12G08660"/>
</dbReference>
<evidence type="ECO:0000256" key="1">
    <source>
        <dbReference type="SAM" id="Coils"/>
    </source>
</evidence>
<dbReference type="eggNOG" id="ENOG502S4DI">
    <property type="taxonomic scope" value="Eukaryota"/>
</dbReference>
<dbReference type="Gramene" id="OMERI12G08660.1">
    <property type="protein sequence ID" value="OMERI12G08660.1"/>
    <property type="gene ID" value="OMERI12G08660"/>
</dbReference>
<dbReference type="Proteomes" id="UP000008021">
    <property type="component" value="Chromosome 12"/>
</dbReference>
<dbReference type="AlphaFoldDB" id="A0A0E0FC77"/>
<protein>
    <submittedName>
        <fullName evidence="4">Uncharacterized protein</fullName>
    </submittedName>
</protein>
<proteinExistence type="predicted"/>
<keyword evidence="5" id="KW-1185">Reference proteome</keyword>
<sequence>MGFRGPSHARRTEAVFPLVGPALMGRDPFFSSKSSPRRRPPLAPPPPPPPPHSATAPRGGREGRRRKEMERVGGGEKQLEDCTVSNALGTWFFSVAGALVAIPVGIKKKSLAPLVFFGTTGTMLDIIMGISQCEREHAERQMKLLEAQNLSANASADGEN</sequence>
<dbReference type="STRING" id="40149.A0A0E0FC77"/>
<keyword evidence="3" id="KW-0472">Membrane</keyword>
<keyword evidence="3" id="KW-0812">Transmembrane</keyword>
<dbReference type="PANTHER" id="PTHR35691">
    <property type="entry name" value="EXPRESSED PROTEIN"/>
    <property type="match status" value="1"/>
</dbReference>
<evidence type="ECO:0000256" key="2">
    <source>
        <dbReference type="SAM" id="MobiDB-lite"/>
    </source>
</evidence>
<feature type="coiled-coil region" evidence="1">
    <location>
        <begin position="128"/>
        <end position="155"/>
    </location>
</feature>
<dbReference type="HOGENOM" id="CLU_1654943_0_0_1"/>
<evidence type="ECO:0000313" key="5">
    <source>
        <dbReference type="Proteomes" id="UP000008021"/>
    </source>
</evidence>
<feature type="transmembrane region" description="Helical" evidence="3">
    <location>
        <begin position="112"/>
        <end position="133"/>
    </location>
</feature>
<accession>A0A0E0FC77</accession>
<evidence type="ECO:0000313" key="4">
    <source>
        <dbReference type="EnsemblPlants" id="OMERI12G08660.1"/>
    </source>
</evidence>
<feature type="transmembrane region" description="Helical" evidence="3">
    <location>
        <begin position="87"/>
        <end position="106"/>
    </location>
</feature>
<organism evidence="4">
    <name type="scientific">Oryza meridionalis</name>
    <dbReference type="NCBI Taxonomy" id="40149"/>
    <lineage>
        <taxon>Eukaryota</taxon>
        <taxon>Viridiplantae</taxon>
        <taxon>Streptophyta</taxon>
        <taxon>Embryophyta</taxon>
        <taxon>Tracheophyta</taxon>
        <taxon>Spermatophyta</taxon>
        <taxon>Magnoliopsida</taxon>
        <taxon>Liliopsida</taxon>
        <taxon>Poales</taxon>
        <taxon>Poaceae</taxon>
        <taxon>BOP clade</taxon>
        <taxon>Oryzoideae</taxon>
        <taxon>Oryzeae</taxon>
        <taxon>Oryzinae</taxon>
        <taxon>Oryza</taxon>
    </lineage>
</organism>
<name>A0A0E0FC77_9ORYZ</name>
<keyword evidence="1" id="KW-0175">Coiled coil</keyword>
<evidence type="ECO:0000256" key="3">
    <source>
        <dbReference type="SAM" id="Phobius"/>
    </source>
</evidence>
<reference evidence="4" key="1">
    <citation type="submission" date="2015-04" db="UniProtKB">
        <authorList>
            <consortium name="EnsemblPlants"/>
        </authorList>
    </citation>
    <scope>IDENTIFICATION</scope>
</reference>
<keyword evidence="3" id="KW-1133">Transmembrane helix</keyword>
<dbReference type="PANTHER" id="PTHR35691:SF1">
    <property type="entry name" value="EXPRESSED PROTEIN"/>
    <property type="match status" value="1"/>
</dbReference>
<reference evidence="4" key="2">
    <citation type="submission" date="2018-05" db="EMBL/GenBank/DDBJ databases">
        <title>OmerRS3 (Oryza meridionalis Reference Sequence Version 3).</title>
        <authorList>
            <person name="Zhang J."/>
            <person name="Kudrna D."/>
            <person name="Lee S."/>
            <person name="Talag J."/>
            <person name="Welchert J."/>
            <person name="Wing R.A."/>
        </authorList>
    </citation>
    <scope>NUCLEOTIDE SEQUENCE [LARGE SCALE GENOMIC DNA]</scope>
    <source>
        <strain evidence="4">cv. OR44</strain>
    </source>
</reference>
<feature type="compositionally biased region" description="Pro residues" evidence="2">
    <location>
        <begin position="41"/>
        <end position="52"/>
    </location>
</feature>
<feature type="region of interest" description="Disordered" evidence="2">
    <location>
        <begin position="22"/>
        <end position="80"/>
    </location>
</feature>